<dbReference type="SUPFAM" id="SSF55486">
    <property type="entry name" value="Metalloproteases ('zincins'), catalytic domain"/>
    <property type="match status" value="1"/>
</dbReference>
<evidence type="ECO:0000259" key="2">
    <source>
        <dbReference type="PROSITE" id="PS50853"/>
    </source>
</evidence>
<dbReference type="Pfam" id="PF00041">
    <property type="entry name" value="fn3"/>
    <property type="match status" value="1"/>
</dbReference>
<dbReference type="InterPro" id="IPR013783">
    <property type="entry name" value="Ig-like_fold"/>
</dbReference>
<dbReference type="AlphaFoldDB" id="A0A6N4X987"/>
<dbReference type="Pfam" id="PF13583">
    <property type="entry name" value="Reprolysin_4"/>
    <property type="match status" value="1"/>
</dbReference>
<dbReference type="SMART" id="SM00060">
    <property type="entry name" value="FN3"/>
    <property type="match status" value="1"/>
</dbReference>
<dbReference type="CDD" id="cd00063">
    <property type="entry name" value="FN3"/>
    <property type="match status" value="1"/>
</dbReference>
<keyword evidence="1" id="KW-0732">Signal</keyword>
<dbReference type="Gene3D" id="2.60.40.10">
    <property type="entry name" value="Immunoglobulins"/>
    <property type="match status" value="2"/>
</dbReference>
<dbReference type="InterPro" id="IPR003961">
    <property type="entry name" value="FN3_dom"/>
</dbReference>
<dbReference type="InterPro" id="IPR024079">
    <property type="entry name" value="MetalloPept_cat_dom_sf"/>
</dbReference>
<dbReference type="RefSeq" id="WP_162032055.1">
    <property type="nucleotide sequence ID" value="NZ_CACVBR010000007.1"/>
</dbReference>
<keyword evidence="4" id="KW-1185">Reference proteome</keyword>
<dbReference type="InterPro" id="IPR026444">
    <property type="entry name" value="Secre_tail"/>
</dbReference>
<dbReference type="InterPro" id="IPR045474">
    <property type="entry name" value="GEVED"/>
</dbReference>
<name>A0A6N4X987_9FLAO</name>
<dbReference type="Gene3D" id="3.40.390.10">
    <property type="entry name" value="Collagenase (Catalytic Domain)"/>
    <property type="match status" value="1"/>
</dbReference>
<evidence type="ECO:0000313" key="4">
    <source>
        <dbReference type="Proteomes" id="UP000445144"/>
    </source>
</evidence>
<evidence type="ECO:0000313" key="3">
    <source>
        <dbReference type="EMBL" id="CAA7194922.1"/>
    </source>
</evidence>
<protein>
    <recommendedName>
        <fullName evidence="2">Fibronectin type-III domain-containing protein</fullName>
    </recommendedName>
</protein>
<feature type="domain" description="Fibronectin type-III" evidence="2">
    <location>
        <begin position="649"/>
        <end position="734"/>
    </location>
</feature>
<sequence>MKKIFILLCGVLGSSMFSQWTPINHKEFPGRDSNKFSSYKLDLDAMRRLLKNTQEPGKNSKSIEIVLPTLEGKLEKFAVYSFPVMVKELADQYQLGSYVGVGIDDPSKYVRFSVAPNDFQSMIIKNGASEFIDAQGQDKTIYTAHPSSKGSTGFACGVDENPISIKQLEQLREQGKVFSHQPTDFSKSLDQTFRTMRLAVSTTADYAAFHGGTVSGALAGINATMTRVNGILEKDFALHLDVQNFPQLIYTDPVTDPYAANGAQNSVWNLQLQNILTPTIGNANYDIGHLFVGHQDSTTGIAGNAGCIGCICLDPANVSSTGKGSAFSSSNVPQGDYFDVSIVAHEFGHQLGATHTFSNKDLEGAGTNVEPGAGFTIMSYANTVGNVMLPYYHYMSGRQISTNLINKTCFTQTPIVNTPPIIDPFPLIYNIPKGTAFVLTASVTDAEGDPMTYTWEQMDQANIPVTDVTGNNTTGGLFRSLPLSNSPTRYFPKLSSVLNGNLTVPADWETVPYVSRLMSFALTVRDNHPIANEQQTQTATQFILAGNDGPFKINTTQVDPTTPSLIEWDVANTNAAPYNVVNVKIDYTTDNGSTWNVLSASTPNDGSESFSFPMSLNNQPIKLRISGIDNVFYAVGKIDVTNGVCESIAPADIAVSDIMFSSAKVSWFPIFNATYQVRYKKSTDTSWSQTTSNTNSITLSNLDGGTQYDVQVTSVCSGIAGTFSNTVNFTTVDYCVSNAGGNFNDYISNVSLGNVNNPSAEGSYTNYASDPSLEIDLIKGSTYTLSITKSWKNTTRSNMVSAWIDFNYDGIFDDTEAIIQAPQEISPNPAIANFTIPSNAVLNKKLRMRVVLYVPEIGGPIDIPYPCTTFGAGEVEDYSVVINEVLSTSDTIKSTNDIQLYPNPVSDVLHITKISDKAKFKLYSAVGQLIRSGEITNGQINVSALVTGEYIISIEEKGKDIFRSKFIKK</sequence>
<dbReference type="EMBL" id="CACVBR010000007">
    <property type="protein sequence ID" value="CAA7194922.1"/>
    <property type="molecule type" value="Genomic_DNA"/>
</dbReference>
<accession>A0A6N4X987</accession>
<dbReference type="NCBIfam" id="TIGR04183">
    <property type="entry name" value="Por_Secre_tail"/>
    <property type="match status" value="1"/>
</dbReference>
<dbReference type="SUPFAM" id="SSF49265">
    <property type="entry name" value="Fibronectin type III"/>
    <property type="match status" value="1"/>
</dbReference>
<dbReference type="InterPro" id="IPR036116">
    <property type="entry name" value="FN3_sf"/>
</dbReference>
<evidence type="ECO:0000256" key="1">
    <source>
        <dbReference type="ARBA" id="ARBA00022729"/>
    </source>
</evidence>
<reference evidence="3 4" key="1">
    <citation type="submission" date="2020-01" db="EMBL/GenBank/DDBJ databases">
        <authorList>
            <person name="Rodrigo-Torres L."/>
            <person name="Arahal R. D."/>
            <person name="Lucena T."/>
        </authorList>
    </citation>
    <scope>NUCLEOTIDE SEQUENCE [LARGE SCALE GENOMIC DNA]</scope>
    <source>
        <strain evidence="3 4">CECT 9293</strain>
    </source>
</reference>
<proteinExistence type="predicted"/>
<gene>
    <name evidence="3" type="ORF">CHRY9293_01182</name>
</gene>
<dbReference type="Pfam" id="PF18962">
    <property type="entry name" value="Por_Secre_tail"/>
    <property type="match status" value="1"/>
</dbReference>
<organism evidence="3 4">
    <name type="scientific">Chryseobacterium potabilaquae</name>
    <dbReference type="NCBI Taxonomy" id="2675057"/>
    <lineage>
        <taxon>Bacteria</taxon>
        <taxon>Pseudomonadati</taxon>
        <taxon>Bacteroidota</taxon>
        <taxon>Flavobacteriia</taxon>
        <taxon>Flavobacteriales</taxon>
        <taxon>Weeksellaceae</taxon>
        <taxon>Chryseobacterium group</taxon>
        <taxon>Chryseobacterium</taxon>
    </lineage>
</organism>
<dbReference type="PROSITE" id="PS50853">
    <property type="entry name" value="FN3"/>
    <property type="match status" value="1"/>
</dbReference>
<dbReference type="Proteomes" id="UP000445144">
    <property type="component" value="Unassembled WGS sequence"/>
</dbReference>
<dbReference type="Pfam" id="PF20009">
    <property type="entry name" value="GEVED"/>
    <property type="match status" value="1"/>
</dbReference>
<dbReference type="GO" id="GO:0008237">
    <property type="term" value="F:metallopeptidase activity"/>
    <property type="evidence" value="ECO:0007669"/>
    <property type="project" value="InterPro"/>
</dbReference>